<sequence length="522" mass="57615">MKIATNFTALAVAGLMAGTASAEVLRWSSQGDIVTLDPYAHTESFTSSVLHHIYEPLVRRSKTLAIEPALATEWEIIDPTRWRFTLREGVTFHNGNDFTADDVVASVERMLHPDSRARGNLSAVTGIEKVDDYTVDFLMAGAYPLLLNDLSGIFIMDKEWMEEHDALEPGNIATGKTSYASTNANGTGPFSLDSYAPDVGTVMSVFEGWWDEPEHNLTGIEFRPITSDATRVAALMSGELDMIAPVPLQDIDRLEAAPGFSVEQEPALRLIFLGLNYRDELLGMPGEPNPLLDVNVRKALWHAINHEGLRERVMRGNSRTVGSMVAPPVPGYDEASDVPLEFDPELAKSMLADAGYEDGFSVKLDCPNDRYINDEAICVAVKAMWEQVGLSVDLNTESRATYFPKATNGETDIYMLGWATLPAMDTWSVIRALLATQDDTLGGNNYNGLSDARIDEIAAQVAVELDEETRLSLMAEALQITHDEAYYIPLHQQPVAMALRDGVSVPQFADEYIRLWFSTIEE</sequence>
<dbReference type="PANTHER" id="PTHR30290">
    <property type="entry name" value="PERIPLASMIC BINDING COMPONENT OF ABC TRANSPORTER"/>
    <property type="match status" value="1"/>
</dbReference>
<keyword evidence="4 5" id="KW-0732">Signal</keyword>
<dbReference type="PIRSF" id="PIRSF002741">
    <property type="entry name" value="MppA"/>
    <property type="match status" value="1"/>
</dbReference>
<dbReference type="InterPro" id="IPR030678">
    <property type="entry name" value="Peptide/Ni-bd"/>
</dbReference>
<feature type="signal peptide" evidence="5">
    <location>
        <begin position="1"/>
        <end position="22"/>
    </location>
</feature>
<dbReference type="InterPro" id="IPR039424">
    <property type="entry name" value="SBP_5"/>
</dbReference>
<comment type="subcellular location">
    <subcellularLocation>
        <location evidence="1">Periplasm</location>
    </subcellularLocation>
</comment>
<dbReference type="Pfam" id="PF00496">
    <property type="entry name" value="SBP_bac_5"/>
    <property type="match status" value="1"/>
</dbReference>
<evidence type="ECO:0000256" key="1">
    <source>
        <dbReference type="ARBA" id="ARBA00004418"/>
    </source>
</evidence>
<name>A0ABV7GUV9_9RHOB</name>
<proteinExistence type="inferred from homology"/>
<dbReference type="InterPro" id="IPR000914">
    <property type="entry name" value="SBP_5_dom"/>
</dbReference>
<organism evidence="7 8">
    <name type="scientific">Psychromarinibacter halotolerans</name>
    <dbReference type="NCBI Taxonomy" id="1775175"/>
    <lineage>
        <taxon>Bacteria</taxon>
        <taxon>Pseudomonadati</taxon>
        <taxon>Pseudomonadota</taxon>
        <taxon>Alphaproteobacteria</taxon>
        <taxon>Rhodobacterales</taxon>
        <taxon>Paracoccaceae</taxon>
        <taxon>Psychromarinibacter</taxon>
    </lineage>
</organism>
<dbReference type="EMBL" id="JBHRTB010000010">
    <property type="protein sequence ID" value="MFC3144141.1"/>
    <property type="molecule type" value="Genomic_DNA"/>
</dbReference>
<evidence type="ECO:0000256" key="4">
    <source>
        <dbReference type="ARBA" id="ARBA00022729"/>
    </source>
</evidence>
<evidence type="ECO:0000259" key="6">
    <source>
        <dbReference type="Pfam" id="PF00496"/>
    </source>
</evidence>
<protein>
    <submittedName>
        <fullName evidence="7">ABC transporter substrate-binding protein</fullName>
    </submittedName>
</protein>
<keyword evidence="8" id="KW-1185">Reference proteome</keyword>
<evidence type="ECO:0000256" key="3">
    <source>
        <dbReference type="ARBA" id="ARBA00022448"/>
    </source>
</evidence>
<evidence type="ECO:0000313" key="7">
    <source>
        <dbReference type="EMBL" id="MFC3144141.1"/>
    </source>
</evidence>
<gene>
    <name evidence="7" type="ORF">ACFOGP_15580</name>
</gene>
<feature type="domain" description="Solute-binding protein family 5" evidence="6">
    <location>
        <begin position="66"/>
        <end position="430"/>
    </location>
</feature>
<comment type="similarity">
    <text evidence="2">Belongs to the bacterial solute-binding protein 5 family.</text>
</comment>
<dbReference type="Proteomes" id="UP001595632">
    <property type="component" value="Unassembled WGS sequence"/>
</dbReference>
<feature type="chain" id="PRO_5046948991" evidence="5">
    <location>
        <begin position="23"/>
        <end position="522"/>
    </location>
</feature>
<dbReference type="Gene3D" id="3.10.105.10">
    <property type="entry name" value="Dipeptide-binding Protein, Domain 3"/>
    <property type="match status" value="1"/>
</dbReference>
<evidence type="ECO:0000313" key="8">
    <source>
        <dbReference type="Proteomes" id="UP001595632"/>
    </source>
</evidence>
<evidence type="ECO:0000256" key="2">
    <source>
        <dbReference type="ARBA" id="ARBA00005695"/>
    </source>
</evidence>
<dbReference type="Gene3D" id="3.40.190.10">
    <property type="entry name" value="Periplasmic binding protein-like II"/>
    <property type="match status" value="1"/>
</dbReference>
<keyword evidence="3" id="KW-0813">Transport</keyword>
<dbReference type="RefSeq" id="WP_275631401.1">
    <property type="nucleotide sequence ID" value="NZ_JARGYD010000001.1"/>
</dbReference>
<evidence type="ECO:0000256" key="5">
    <source>
        <dbReference type="SAM" id="SignalP"/>
    </source>
</evidence>
<dbReference type="SUPFAM" id="SSF53850">
    <property type="entry name" value="Periplasmic binding protein-like II"/>
    <property type="match status" value="1"/>
</dbReference>
<accession>A0ABV7GUV9</accession>
<dbReference type="CDD" id="cd08498">
    <property type="entry name" value="PBP2_NikA_DppA_OppA_like_2"/>
    <property type="match status" value="1"/>
</dbReference>
<dbReference type="PANTHER" id="PTHR30290:SF9">
    <property type="entry name" value="OLIGOPEPTIDE-BINDING PROTEIN APPA"/>
    <property type="match status" value="1"/>
</dbReference>
<reference evidence="8" key="1">
    <citation type="journal article" date="2019" name="Int. J. Syst. Evol. Microbiol.">
        <title>The Global Catalogue of Microorganisms (GCM) 10K type strain sequencing project: providing services to taxonomists for standard genome sequencing and annotation.</title>
        <authorList>
            <consortium name="The Broad Institute Genomics Platform"/>
            <consortium name="The Broad Institute Genome Sequencing Center for Infectious Disease"/>
            <person name="Wu L."/>
            <person name="Ma J."/>
        </authorList>
    </citation>
    <scope>NUCLEOTIDE SEQUENCE [LARGE SCALE GENOMIC DNA]</scope>
    <source>
        <strain evidence="8">KCTC 52366</strain>
    </source>
</reference>
<comment type="caution">
    <text evidence="7">The sequence shown here is derived from an EMBL/GenBank/DDBJ whole genome shotgun (WGS) entry which is preliminary data.</text>
</comment>